<reference evidence="3" key="2">
    <citation type="submission" date="2023-01" db="EMBL/GenBank/DDBJ databases">
        <authorList>
            <person name="Sun Q."/>
            <person name="Evtushenko L."/>
        </authorList>
    </citation>
    <scope>NUCLEOTIDE SEQUENCE</scope>
    <source>
        <strain evidence="3">VKM B-2748</strain>
    </source>
</reference>
<dbReference type="InterPro" id="IPR018964">
    <property type="entry name" value="Phage_phiJL001_Gp84_C"/>
</dbReference>
<dbReference type="Pfam" id="PF09356">
    <property type="entry name" value="Phage_BR0599"/>
    <property type="match status" value="1"/>
</dbReference>
<organism evidence="3 4">
    <name type="scientific">Methylopila turkensis</name>
    <dbReference type="NCBI Taxonomy" id="1437816"/>
    <lineage>
        <taxon>Bacteria</taxon>
        <taxon>Pseudomonadati</taxon>
        <taxon>Pseudomonadota</taxon>
        <taxon>Alphaproteobacteria</taxon>
        <taxon>Hyphomicrobiales</taxon>
        <taxon>Methylopilaceae</taxon>
        <taxon>Methylopila</taxon>
    </lineage>
</organism>
<gene>
    <name evidence="3" type="ORF">GCM10008174_31800</name>
</gene>
<dbReference type="Proteomes" id="UP001143309">
    <property type="component" value="Unassembled WGS sequence"/>
</dbReference>
<keyword evidence="4" id="KW-1185">Reference proteome</keyword>
<comment type="caution">
    <text evidence="3">The sequence shown here is derived from an EMBL/GenBank/DDBJ whole genome shotgun (WGS) entry which is preliminary data.</text>
</comment>
<protein>
    <recommendedName>
        <fullName evidence="2">Bacteriophage phiJL001 Gp84 C-terminal domain-containing protein</fullName>
    </recommendedName>
</protein>
<dbReference type="NCBIfam" id="TIGR02218">
    <property type="entry name" value="phg_TIGR02218"/>
    <property type="match status" value="1"/>
</dbReference>
<feature type="compositionally biased region" description="Basic and acidic residues" evidence="1">
    <location>
        <begin position="302"/>
        <end position="312"/>
    </location>
</feature>
<reference evidence="3" key="1">
    <citation type="journal article" date="2014" name="Int. J. Syst. Evol. Microbiol.">
        <title>Complete genome sequence of Corynebacterium casei LMG S-19264T (=DSM 44701T), isolated from a smear-ripened cheese.</title>
        <authorList>
            <consortium name="US DOE Joint Genome Institute (JGI-PGF)"/>
            <person name="Walter F."/>
            <person name="Albersmeier A."/>
            <person name="Kalinowski J."/>
            <person name="Ruckert C."/>
        </authorList>
    </citation>
    <scope>NUCLEOTIDE SEQUENCE</scope>
    <source>
        <strain evidence="3">VKM B-2748</strain>
    </source>
</reference>
<feature type="region of interest" description="Disordered" evidence="1">
    <location>
        <begin position="293"/>
        <end position="312"/>
    </location>
</feature>
<dbReference type="Pfam" id="PF09931">
    <property type="entry name" value="Phage_phiJL001_Gp84_N"/>
    <property type="match status" value="1"/>
</dbReference>
<proteinExistence type="predicted"/>
<evidence type="ECO:0000256" key="1">
    <source>
        <dbReference type="SAM" id="MobiDB-lite"/>
    </source>
</evidence>
<evidence type="ECO:0000313" key="3">
    <source>
        <dbReference type="EMBL" id="GLK81439.1"/>
    </source>
</evidence>
<dbReference type="AlphaFoldDB" id="A0A9W6JTC4"/>
<feature type="domain" description="Bacteriophage phiJL001 Gp84 C-terminal" evidence="2">
    <location>
        <begin position="217"/>
        <end position="294"/>
    </location>
</feature>
<accession>A0A9W6JTC4</accession>
<name>A0A9W6JTC4_9HYPH</name>
<sequence length="312" mass="32552">MGPPVKPEDDAAAFASLLRRLTMRDIPAPMADALASGATTFARCWRVERRDGVALGFTDHDGDLAFDGDVYRAASGMTASAATAALGLAVGGLDVIGALDDAGLTEADLARGLYDGAEVRLFLVDWRDPSARLLLFAGALGEIARESALFTAELRALTHALQQPQGRLYQRSCDADLGDARCGVDLALPVHRAAGEVASAVGGRGFRAAALEGRGPLFTRGRIVWTSGPNAGAAGEIRAQDGGFAELAETPAMAIAPGDGFIVTAGCDKTFATCRKRFANHVNFRGFPHMPGNDWLSQPARADGDNDGGRLG</sequence>
<evidence type="ECO:0000313" key="4">
    <source>
        <dbReference type="Proteomes" id="UP001143309"/>
    </source>
</evidence>
<dbReference type="InterPro" id="IPR011928">
    <property type="entry name" value="Phage_phiJL001_Gp84"/>
</dbReference>
<evidence type="ECO:0000259" key="2">
    <source>
        <dbReference type="Pfam" id="PF09356"/>
    </source>
</evidence>
<dbReference type="EMBL" id="BSFL01000003">
    <property type="protein sequence ID" value="GLK81439.1"/>
    <property type="molecule type" value="Genomic_DNA"/>
</dbReference>